<gene>
    <name evidence="10" type="ORF">NADFUDRAFT_49146</name>
</gene>
<comment type="cofactor">
    <cofactor evidence="8">
        <name>a divalent metal cation</name>
        <dbReference type="ChEBI" id="CHEBI:60240"/>
    </cofactor>
</comment>
<feature type="domain" description="GIY-YIG" evidence="9">
    <location>
        <begin position="15"/>
        <end position="98"/>
    </location>
</feature>
<dbReference type="GO" id="GO:0000724">
    <property type="term" value="P:double-strand break repair via homologous recombination"/>
    <property type="evidence" value="ECO:0007669"/>
    <property type="project" value="TreeGrafter"/>
</dbReference>
<keyword evidence="5 8" id="KW-0233">DNA recombination</keyword>
<keyword evidence="1 8" id="KW-0540">Nuclease</keyword>
<comment type="subcellular location">
    <subcellularLocation>
        <location evidence="8">Nucleus</location>
    </subcellularLocation>
</comment>
<evidence type="ECO:0000256" key="6">
    <source>
        <dbReference type="ARBA" id="ARBA00023204"/>
    </source>
</evidence>
<keyword evidence="6 8" id="KW-0234">DNA repair</keyword>
<evidence type="ECO:0000259" key="9">
    <source>
        <dbReference type="PROSITE" id="PS50164"/>
    </source>
</evidence>
<keyword evidence="3 8" id="KW-0227">DNA damage</keyword>
<dbReference type="InterPro" id="IPR013083">
    <property type="entry name" value="Znf_RING/FYVE/PHD"/>
</dbReference>
<organism evidence="10 11">
    <name type="scientific">Nadsonia fulvescens var. elongata DSM 6958</name>
    <dbReference type="NCBI Taxonomy" id="857566"/>
    <lineage>
        <taxon>Eukaryota</taxon>
        <taxon>Fungi</taxon>
        <taxon>Dikarya</taxon>
        <taxon>Ascomycota</taxon>
        <taxon>Saccharomycotina</taxon>
        <taxon>Dipodascomycetes</taxon>
        <taxon>Dipodascales</taxon>
        <taxon>Dipodascales incertae sedis</taxon>
        <taxon>Nadsonia</taxon>
    </lineage>
</organism>
<dbReference type="STRING" id="857566.A0A1E3PUI2"/>
<comment type="caution">
    <text evidence="8">Lacks conserved residue(s) required for the propagation of feature annotation.</text>
</comment>
<dbReference type="GO" id="GO:0017108">
    <property type="term" value="F:5'-flap endonuclease activity"/>
    <property type="evidence" value="ECO:0007669"/>
    <property type="project" value="InterPro"/>
</dbReference>
<accession>A0A1E3PUI2</accession>
<comment type="function">
    <text evidence="8">Catalytic subunit of the SLX1-SLX4 structure-specific endonuclease that resolves DNA secondary structures generated during DNA repair and recombination. Has endonuclease activity towards branched DNA substrates, introducing single-strand cuts in duplex DNA close to junctions with ss-DNA.</text>
</comment>
<dbReference type="EMBL" id="KV454406">
    <property type="protein sequence ID" value="ODQ68507.1"/>
    <property type="molecule type" value="Genomic_DNA"/>
</dbReference>
<dbReference type="GO" id="GO:0008821">
    <property type="term" value="F:crossover junction DNA endonuclease activity"/>
    <property type="evidence" value="ECO:0007669"/>
    <property type="project" value="TreeGrafter"/>
</dbReference>
<dbReference type="Gene3D" id="3.40.1440.10">
    <property type="entry name" value="GIY-YIG endonuclease"/>
    <property type="match status" value="1"/>
</dbReference>
<dbReference type="PANTHER" id="PTHR20208">
    <property type="entry name" value="STRUCTURE-SPECIFIC ENDONUCLEASE SUBUNIT SLX1"/>
    <property type="match status" value="1"/>
</dbReference>
<evidence type="ECO:0000256" key="2">
    <source>
        <dbReference type="ARBA" id="ARBA00022759"/>
    </source>
</evidence>
<dbReference type="Gene3D" id="3.30.40.10">
    <property type="entry name" value="Zinc/RING finger domain, C3HC4 (zinc finger)"/>
    <property type="match status" value="1"/>
</dbReference>
<dbReference type="HAMAP" id="MF_03100">
    <property type="entry name" value="Endonuc_su_Slx1"/>
    <property type="match status" value="1"/>
</dbReference>
<evidence type="ECO:0000313" key="11">
    <source>
        <dbReference type="Proteomes" id="UP000095009"/>
    </source>
</evidence>
<name>A0A1E3PUI2_9ASCO</name>
<keyword evidence="11" id="KW-1185">Reference proteome</keyword>
<keyword evidence="7 8" id="KW-0539">Nucleus</keyword>
<dbReference type="OrthoDB" id="24645at2759"/>
<comment type="similarity">
    <text evidence="8">Belongs to the SLX1 family.</text>
</comment>
<evidence type="ECO:0000256" key="7">
    <source>
        <dbReference type="ARBA" id="ARBA00023242"/>
    </source>
</evidence>
<keyword evidence="2 8" id="KW-0255">Endonuclease</keyword>
<dbReference type="InterPro" id="IPR050381">
    <property type="entry name" value="SLX1_endonuclease"/>
</dbReference>
<dbReference type="Pfam" id="PF01541">
    <property type="entry name" value="GIY-YIG"/>
    <property type="match status" value="1"/>
</dbReference>
<dbReference type="InterPro" id="IPR035901">
    <property type="entry name" value="GIY-YIG_endonuc_sf"/>
</dbReference>
<keyword evidence="4 8" id="KW-0378">Hydrolase</keyword>
<dbReference type="PANTHER" id="PTHR20208:SF10">
    <property type="entry name" value="STRUCTURE-SPECIFIC ENDONUCLEASE SUBUNIT SLX1"/>
    <property type="match status" value="1"/>
</dbReference>
<dbReference type="GO" id="GO:0033557">
    <property type="term" value="C:Slx1-Slx4 complex"/>
    <property type="evidence" value="ECO:0007669"/>
    <property type="project" value="UniProtKB-UniRule"/>
</dbReference>
<dbReference type="CDD" id="cd10455">
    <property type="entry name" value="GIY-YIG_SLX1"/>
    <property type="match status" value="1"/>
</dbReference>
<evidence type="ECO:0000256" key="8">
    <source>
        <dbReference type="HAMAP-Rule" id="MF_03100"/>
    </source>
</evidence>
<evidence type="ECO:0000256" key="1">
    <source>
        <dbReference type="ARBA" id="ARBA00022722"/>
    </source>
</evidence>
<sequence length="375" mass="41614">MDIANHQRPKGHYATFYGCYLLRSSVSTGSFYIGSTPHPYRRLRQHNRELRTGGAHRTRHQRLRPWDMIALVSGFPSSSAALMFEHALQHAHQCRHIPPSKRVLGGGSLNKHLANIKLLLNSRFFSRLPLTLTFFDYMVYHQWSLDKLGVGNLNPTVELKLDLEQPDGEPTENSTGQTAAIAATDEEKVDPEADKETPFEPLAQTTVADSNQRLIQHRIGSNTLDISLEPYRPLLAKSLQLLASPQLYCSITQAPIPSSSLLSVPLAICSHSACEFISPLAVLAKHFLELENAKLPTASSPIQIELPTNPGVFYTSNIRLDPVIPLHGPCPKCGVSLRWAQLARNATLIMDHYQGVTLEDENESSEITESSEGDD</sequence>
<dbReference type="Proteomes" id="UP000095009">
    <property type="component" value="Unassembled WGS sequence"/>
</dbReference>
<dbReference type="InterPro" id="IPR027520">
    <property type="entry name" value="Slx1"/>
</dbReference>
<comment type="subunit">
    <text evidence="8">Forms a heterodimer with SLX4.</text>
</comment>
<evidence type="ECO:0000256" key="5">
    <source>
        <dbReference type="ARBA" id="ARBA00023172"/>
    </source>
</evidence>
<evidence type="ECO:0000313" key="10">
    <source>
        <dbReference type="EMBL" id="ODQ68507.1"/>
    </source>
</evidence>
<evidence type="ECO:0000256" key="3">
    <source>
        <dbReference type="ARBA" id="ARBA00022763"/>
    </source>
</evidence>
<dbReference type="AlphaFoldDB" id="A0A1E3PUI2"/>
<proteinExistence type="inferred from homology"/>
<dbReference type="PROSITE" id="PS50164">
    <property type="entry name" value="GIY_YIG"/>
    <property type="match status" value="1"/>
</dbReference>
<evidence type="ECO:0000256" key="4">
    <source>
        <dbReference type="ARBA" id="ARBA00022801"/>
    </source>
</evidence>
<reference evidence="10 11" key="1">
    <citation type="journal article" date="2016" name="Proc. Natl. Acad. Sci. U.S.A.">
        <title>Comparative genomics of biotechnologically important yeasts.</title>
        <authorList>
            <person name="Riley R."/>
            <person name="Haridas S."/>
            <person name="Wolfe K.H."/>
            <person name="Lopes M.R."/>
            <person name="Hittinger C.T."/>
            <person name="Goeker M."/>
            <person name="Salamov A.A."/>
            <person name="Wisecaver J.H."/>
            <person name="Long T.M."/>
            <person name="Calvey C.H."/>
            <person name="Aerts A.L."/>
            <person name="Barry K.W."/>
            <person name="Choi C."/>
            <person name="Clum A."/>
            <person name="Coughlan A.Y."/>
            <person name="Deshpande S."/>
            <person name="Douglass A.P."/>
            <person name="Hanson S.J."/>
            <person name="Klenk H.-P."/>
            <person name="LaButti K.M."/>
            <person name="Lapidus A."/>
            <person name="Lindquist E.A."/>
            <person name="Lipzen A.M."/>
            <person name="Meier-Kolthoff J.P."/>
            <person name="Ohm R.A."/>
            <person name="Otillar R.P."/>
            <person name="Pangilinan J.L."/>
            <person name="Peng Y."/>
            <person name="Rokas A."/>
            <person name="Rosa C.A."/>
            <person name="Scheuner C."/>
            <person name="Sibirny A.A."/>
            <person name="Slot J.C."/>
            <person name="Stielow J.B."/>
            <person name="Sun H."/>
            <person name="Kurtzman C.P."/>
            <person name="Blackwell M."/>
            <person name="Grigoriev I.V."/>
            <person name="Jeffries T.W."/>
        </authorList>
    </citation>
    <scope>NUCLEOTIDE SEQUENCE [LARGE SCALE GENOMIC DNA]</scope>
    <source>
        <strain evidence="10 11">DSM 6958</strain>
    </source>
</reference>
<protein>
    <recommendedName>
        <fullName evidence="9">GIY-YIG domain-containing protein</fullName>
    </recommendedName>
</protein>
<dbReference type="InterPro" id="IPR000305">
    <property type="entry name" value="GIY-YIG_endonuc"/>
</dbReference>
<dbReference type="SUPFAM" id="SSF82771">
    <property type="entry name" value="GIY-YIG endonuclease"/>
    <property type="match status" value="1"/>
</dbReference>